<feature type="non-terminal residue" evidence="2">
    <location>
        <position position="1"/>
    </location>
</feature>
<feature type="compositionally biased region" description="Basic and acidic residues" evidence="1">
    <location>
        <begin position="362"/>
        <end position="380"/>
    </location>
</feature>
<feature type="compositionally biased region" description="Low complexity" evidence="1">
    <location>
        <begin position="309"/>
        <end position="323"/>
    </location>
</feature>
<feature type="compositionally biased region" description="Basic residues" evidence="1">
    <location>
        <begin position="467"/>
        <end position="477"/>
    </location>
</feature>
<feature type="compositionally biased region" description="Pro residues" evidence="1">
    <location>
        <begin position="346"/>
        <end position="355"/>
    </location>
</feature>
<accession>A0A6J4JN18</accession>
<feature type="compositionally biased region" description="Gly residues" evidence="1">
    <location>
        <begin position="240"/>
        <end position="250"/>
    </location>
</feature>
<reference evidence="2" key="1">
    <citation type="submission" date="2020-02" db="EMBL/GenBank/DDBJ databases">
        <authorList>
            <person name="Meier V. D."/>
        </authorList>
    </citation>
    <scope>NUCLEOTIDE SEQUENCE</scope>
    <source>
        <strain evidence="2">AVDCRST_MAG56</strain>
    </source>
</reference>
<feature type="region of interest" description="Disordered" evidence="1">
    <location>
        <begin position="1"/>
        <end position="523"/>
    </location>
</feature>
<evidence type="ECO:0000313" key="2">
    <source>
        <dbReference type="EMBL" id="CAA9282843.1"/>
    </source>
</evidence>
<feature type="compositionally biased region" description="Basic and acidic residues" evidence="1">
    <location>
        <begin position="35"/>
        <end position="53"/>
    </location>
</feature>
<evidence type="ECO:0000256" key="1">
    <source>
        <dbReference type="SAM" id="MobiDB-lite"/>
    </source>
</evidence>
<name>A0A6J4JN18_9SPHI</name>
<feature type="compositionally biased region" description="Basic residues" evidence="1">
    <location>
        <begin position="68"/>
        <end position="78"/>
    </location>
</feature>
<feature type="compositionally biased region" description="Basic residues" evidence="1">
    <location>
        <begin position="214"/>
        <end position="223"/>
    </location>
</feature>
<dbReference type="AlphaFoldDB" id="A0A6J4JN18"/>
<gene>
    <name evidence="2" type="ORF">AVDCRST_MAG56-4926</name>
</gene>
<sequence length="523" mass="53569">VIRRKQSRPARPLPDGRTGAVAQAVPVHPGPHAGHALDGHARRTGGLRERVDAALHGPGGRPTAGHGLARRGAPRRPGKGGAGMAARPPGRSAQPDRTALPPGRRGVPVAPAPRDSLPRRARRPGRVGGRQHRHRGPATGRGGPAGERTAPPGPTPAGGRKGIFGAPARKQHRRHPGPRCGGHHYGLEPDAGSPERQKPGPGAGKAGRGNPFPRSHRPGRRGGRLPGTGSRGAGTVHAGPGRGKGPGGTPGHPLRTGRAFCPHRRAVRNHSQTFSPRRRPGDGPAGHRARRDRTGDAGGRPAPAGTDGAAGSPPGRAARPGSRTGTHCRIPAQRAGPAPVCRPAQPAKPPGPHPGNGPRGRAAAEGRRPAQRSHCPEQPHFHQPGSLRAAGLRPAGGPQRLGRQALLAHPAHRAPAGGPRNPAAAGPGTRRVPHRAGPAGQRAAATGGRPGGRAGDPGRQRPLAGGGRRRQGLHRGRTGGAQRGHRHAECPQPGGPAGRPGEPRIHARRGNGRPGISPFLYPL</sequence>
<feature type="compositionally biased region" description="Low complexity" evidence="1">
    <location>
        <begin position="435"/>
        <end position="447"/>
    </location>
</feature>
<feature type="non-terminal residue" evidence="2">
    <location>
        <position position="523"/>
    </location>
</feature>
<organism evidence="2">
    <name type="scientific">uncultured Cytophagales bacterium</name>
    <dbReference type="NCBI Taxonomy" id="158755"/>
    <lineage>
        <taxon>Bacteria</taxon>
        <taxon>Pseudomonadati</taxon>
        <taxon>Bacteroidota</taxon>
        <taxon>Sphingobacteriia</taxon>
        <taxon>Sphingobacteriales</taxon>
        <taxon>environmental samples</taxon>
    </lineage>
</organism>
<feature type="compositionally biased region" description="Basic residues" evidence="1">
    <location>
        <begin position="119"/>
        <end position="136"/>
    </location>
</feature>
<proteinExistence type="predicted"/>
<feature type="compositionally biased region" description="Low complexity" evidence="1">
    <location>
        <begin position="405"/>
        <end position="428"/>
    </location>
</feature>
<protein>
    <submittedName>
        <fullName evidence="2">Uncharacterized protein</fullName>
    </submittedName>
</protein>
<dbReference type="EMBL" id="CADCTQ010000324">
    <property type="protein sequence ID" value="CAA9282843.1"/>
    <property type="molecule type" value="Genomic_DNA"/>
</dbReference>